<reference evidence="1 2" key="1">
    <citation type="submission" date="2018-03" db="EMBL/GenBank/DDBJ databases">
        <title>Draft Genome Sequences of the Obligatory Marine Myxobacteria Enhygromyxa salina SWB005.</title>
        <authorList>
            <person name="Poehlein A."/>
            <person name="Moghaddam J.A."/>
            <person name="Harms H."/>
            <person name="Alanjari M."/>
            <person name="Koenig G.M."/>
            <person name="Daniel R."/>
            <person name="Schaeberle T.F."/>
        </authorList>
    </citation>
    <scope>NUCLEOTIDE SEQUENCE [LARGE SCALE GENOMIC DNA]</scope>
    <source>
        <strain evidence="1 2">SWB005</strain>
    </source>
</reference>
<evidence type="ECO:0000313" key="1">
    <source>
        <dbReference type="EMBL" id="PRQ02953.1"/>
    </source>
</evidence>
<name>A0A2S9YCY4_9BACT</name>
<accession>A0A2S9YCY4</accession>
<gene>
    <name evidence="1" type="ORF">ENSA5_18920</name>
</gene>
<protein>
    <submittedName>
        <fullName evidence="1">Uncharacterized protein</fullName>
    </submittedName>
</protein>
<dbReference type="Proteomes" id="UP000237968">
    <property type="component" value="Unassembled WGS sequence"/>
</dbReference>
<organism evidence="1 2">
    <name type="scientific">Enhygromyxa salina</name>
    <dbReference type="NCBI Taxonomy" id="215803"/>
    <lineage>
        <taxon>Bacteria</taxon>
        <taxon>Pseudomonadati</taxon>
        <taxon>Myxococcota</taxon>
        <taxon>Polyangia</taxon>
        <taxon>Nannocystales</taxon>
        <taxon>Nannocystaceae</taxon>
        <taxon>Enhygromyxa</taxon>
    </lineage>
</organism>
<evidence type="ECO:0000313" key="2">
    <source>
        <dbReference type="Proteomes" id="UP000237968"/>
    </source>
</evidence>
<dbReference type="EMBL" id="PVNK01000108">
    <property type="protein sequence ID" value="PRQ02953.1"/>
    <property type="molecule type" value="Genomic_DNA"/>
</dbReference>
<keyword evidence="2" id="KW-1185">Reference proteome</keyword>
<sequence length="165" mass="17909">MEAVPELDVRLEDEALFIVPASGALWIYDFGNKTEVLRDANEGNSGPVFQVAQATAGDMKLFLVLPTFAAASLAAQDRIFSMLAEHDAERPVALVVEQQEGRVVIVAGDAELVAPAAATAAVVRTCWEWDESESFSINVDQREYGVVAKHDGQTWTAAVHRARPK</sequence>
<proteinExistence type="predicted"/>
<comment type="caution">
    <text evidence="1">The sequence shown here is derived from an EMBL/GenBank/DDBJ whole genome shotgun (WGS) entry which is preliminary data.</text>
</comment>
<dbReference type="AlphaFoldDB" id="A0A2S9YCY4"/>